<accession>A0ABY7DXC0</accession>
<dbReference type="PANTHER" id="PTHR24300:SF397">
    <property type="entry name" value="CYTOCHROME P450 2U1"/>
    <property type="match status" value="1"/>
</dbReference>
<dbReference type="InterPro" id="IPR001128">
    <property type="entry name" value="Cyt_P450"/>
</dbReference>
<evidence type="ECO:0000256" key="2">
    <source>
        <dbReference type="ARBA" id="ARBA00022723"/>
    </source>
</evidence>
<comment type="similarity">
    <text evidence="1">Belongs to the cytochrome P450 family.</text>
</comment>
<dbReference type="Proteomes" id="UP001164746">
    <property type="component" value="Chromosome 4"/>
</dbReference>
<keyword evidence="4" id="KW-1133">Transmembrane helix</keyword>
<dbReference type="SUPFAM" id="SSF48264">
    <property type="entry name" value="Cytochrome P450"/>
    <property type="match status" value="1"/>
</dbReference>
<keyword evidence="4" id="KW-0812">Transmembrane</keyword>
<proteinExistence type="inferred from homology"/>
<dbReference type="EMBL" id="CP111015">
    <property type="protein sequence ID" value="WAR01257.1"/>
    <property type="molecule type" value="Genomic_DNA"/>
</dbReference>
<keyword evidence="2" id="KW-0479">Metal-binding</keyword>
<evidence type="ECO:0000256" key="3">
    <source>
        <dbReference type="ARBA" id="ARBA00023004"/>
    </source>
</evidence>
<sequence length="316" mass="35786">MTMAVIQHSNLQTENILLLLLVFILSCVYLWKRSVSSFPEGPWSIPFTKNQKLLHARPHIRLTQLRDVYGEIFSVKLGRQRAVVVSSFEGLNEGLVKKAFTLSGRPGSLLSGVFNKVSYNFFQIRERSEIQMAYQRDIVNRHKDCFNPNIVSDLVDCSLVMLELNEDSGVLSQEDLDGIFVELCSSGNQPISATLAWLILYVSYFPDVQDKIYQELTSVMGIERSPRMSDQPHLPYTCAVILETQRLATVLPFMYPHMATEDTQFMGYKIPKDTAMLFNGKVDLEGEMMGYVLAPKPFSLTVTPRETVVIDIAAEL</sequence>
<dbReference type="Pfam" id="PF00067">
    <property type="entry name" value="p450"/>
    <property type="match status" value="1"/>
</dbReference>
<protein>
    <submittedName>
        <fullName evidence="5">CP1A1-like protein</fullName>
    </submittedName>
</protein>
<organism evidence="5 6">
    <name type="scientific">Mya arenaria</name>
    <name type="common">Soft-shell clam</name>
    <dbReference type="NCBI Taxonomy" id="6604"/>
    <lineage>
        <taxon>Eukaryota</taxon>
        <taxon>Metazoa</taxon>
        <taxon>Spiralia</taxon>
        <taxon>Lophotrochozoa</taxon>
        <taxon>Mollusca</taxon>
        <taxon>Bivalvia</taxon>
        <taxon>Autobranchia</taxon>
        <taxon>Heteroconchia</taxon>
        <taxon>Euheterodonta</taxon>
        <taxon>Imparidentia</taxon>
        <taxon>Neoheterodontei</taxon>
        <taxon>Myida</taxon>
        <taxon>Myoidea</taxon>
        <taxon>Myidae</taxon>
        <taxon>Mya</taxon>
    </lineage>
</organism>
<dbReference type="InterPro" id="IPR050182">
    <property type="entry name" value="Cytochrome_P450_fam2"/>
</dbReference>
<name>A0ABY7DXC0_MYAAR</name>
<keyword evidence="3" id="KW-0408">Iron</keyword>
<evidence type="ECO:0000313" key="5">
    <source>
        <dbReference type="EMBL" id="WAR01257.1"/>
    </source>
</evidence>
<reference evidence="5" key="1">
    <citation type="submission" date="2022-11" db="EMBL/GenBank/DDBJ databases">
        <title>Centuries of genome instability and evolution in soft-shell clam transmissible cancer (bioRxiv).</title>
        <authorList>
            <person name="Hart S.F.M."/>
            <person name="Yonemitsu M.A."/>
            <person name="Giersch R.M."/>
            <person name="Beal B.F."/>
            <person name="Arriagada G."/>
            <person name="Davis B.W."/>
            <person name="Ostrander E.A."/>
            <person name="Goff S.P."/>
            <person name="Metzger M.J."/>
        </authorList>
    </citation>
    <scope>NUCLEOTIDE SEQUENCE</scope>
    <source>
        <strain evidence="5">MELC-2E11</strain>
        <tissue evidence="5">Siphon/mantle</tissue>
    </source>
</reference>
<keyword evidence="4" id="KW-0472">Membrane</keyword>
<evidence type="ECO:0000313" key="6">
    <source>
        <dbReference type="Proteomes" id="UP001164746"/>
    </source>
</evidence>
<evidence type="ECO:0000256" key="1">
    <source>
        <dbReference type="ARBA" id="ARBA00010617"/>
    </source>
</evidence>
<dbReference type="InterPro" id="IPR036396">
    <property type="entry name" value="Cyt_P450_sf"/>
</dbReference>
<dbReference type="PANTHER" id="PTHR24300">
    <property type="entry name" value="CYTOCHROME P450 508A4-RELATED"/>
    <property type="match status" value="1"/>
</dbReference>
<feature type="non-terminal residue" evidence="5">
    <location>
        <position position="1"/>
    </location>
</feature>
<dbReference type="Gene3D" id="1.10.630.10">
    <property type="entry name" value="Cytochrome P450"/>
    <property type="match status" value="2"/>
</dbReference>
<evidence type="ECO:0000256" key="4">
    <source>
        <dbReference type="SAM" id="Phobius"/>
    </source>
</evidence>
<feature type="transmembrane region" description="Helical" evidence="4">
    <location>
        <begin position="15"/>
        <end position="31"/>
    </location>
</feature>
<keyword evidence="6" id="KW-1185">Reference proteome</keyword>
<gene>
    <name evidence="5" type="ORF">MAR_007815</name>
</gene>